<dbReference type="RefSeq" id="WP_014269672.1">
    <property type="nucleotide sequence ID" value="NC_016633.1"/>
</dbReference>
<dbReference type="EMBL" id="CP003155">
    <property type="protein sequence ID" value="AEV28823.1"/>
    <property type="molecule type" value="Genomic_DNA"/>
</dbReference>
<dbReference type="Gene3D" id="3.90.1010.20">
    <property type="match status" value="1"/>
</dbReference>
<protein>
    <recommendedName>
        <fullName evidence="1">FMN-binding domain-containing protein</fullName>
    </recommendedName>
</protein>
<organism evidence="2 3">
    <name type="scientific">Sphaerochaeta pleomorpha (strain ATCC BAA-1885 / DSM 22778 / Grapes)</name>
    <dbReference type="NCBI Taxonomy" id="158190"/>
    <lineage>
        <taxon>Bacteria</taxon>
        <taxon>Pseudomonadati</taxon>
        <taxon>Spirochaetota</taxon>
        <taxon>Spirochaetia</taxon>
        <taxon>Spirochaetales</taxon>
        <taxon>Sphaerochaetaceae</taxon>
        <taxon>Sphaerochaeta</taxon>
    </lineage>
</organism>
<dbReference type="Proteomes" id="UP000005632">
    <property type="component" value="Chromosome"/>
</dbReference>
<dbReference type="HOGENOM" id="CLU_096350_0_0_12"/>
<evidence type="ECO:0000313" key="3">
    <source>
        <dbReference type="Proteomes" id="UP000005632"/>
    </source>
</evidence>
<dbReference type="Pfam" id="PF04205">
    <property type="entry name" value="FMN_bind"/>
    <property type="match status" value="1"/>
</dbReference>
<evidence type="ECO:0000313" key="2">
    <source>
        <dbReference type="EMBL" id="AEV28823.1"/>
    </source>
</evidence>
<proteinExistence type="predicted"/>
<dbReference type="AlphaFoldDB" id="G8QRP0"/>
<feature type="domain" description="FMN-binding" evidence="1">
    <location>
        <begin position="57"/>
        <end position="137"/>
    </location>
</feature>
<keyword evidence="3" id="KW-1185">Reference proteome</keyword>
<dbReference type="eggNOG" id="COG3976">
    <property type="taxonomic scope" value="Bacteria"/>
</dbReference>
<gene>
    <name evidence="2" type="ordered locus">SpiGrapes_0998</name>
</gene>
<reference evidence="2 3" key="1">
    <citation type="submission" date="2011-11" db="EMBL/GenBank/DDBJ databases">
        <title>Complete sequence of Spirochaeta sp. grapes.</title>
        <authorList>
            <consortium name="US DOE Joint Genome Institute"/>
            <person name="Lucas S."/>
            <person name="Han J."/>
            <person name="Lapidus A."/>
            <person name="Cheng J.-F."/>
            <person name="Goodwin L."/>
            <person name="Pitluck S."/>
            <person name="Peters L."/>
            <person name="Ovchinnikova G."/>
            <person name="Munk A.C."/>
            <person name="Detter J.C."/>
            <person name="Han C."/>
            <person name="Tapia R."/>
            <person name="Land M."/>
            <person name="Hauser L."/>
            <person name="Kyrpides N."/>
            <person name="Ivanova N."/>
            <person name="Pagani I."/>
            <person name="Ritalahtilisa K."/>
            <person name="Loeffler F."/>
            <person name="Woyke T."/>
        </authorList>
    </citation>
    <scope>NUCLEOTIDE SEQUENCE [LARGE SCALE GENOMIC DNA]</scope>
    <source>
        <strain evidence="3">ATCC BAA-1885 / DSM 22778 / Grapes</strain>
    </source>
</reference>
<name>G8QRP0_SPHPG</name>
<dbReference type="InterPro" id="IPR007329">
    <property type="entry name" value="FMN-bd"/>
</dbReference>
<dbReference type="GO" id="GO:0010181">
    <property type="term" value="F:FMN binding"/>
    <property type="evidence" value="ECO:0007669"/>
    <property type="project" value="InterPro"/>
</dbReference>
<dbReference type="SMART" id="SM00900">
    <property type="entry name" value="FMN_bind"/>
    <property type="match status" value="1"/>
</dbReference>
<sequence length="140" mass="15175">MFWILMIIVCAIVAVLIAGMLLDAPGRKEIAELTFSSIDFDTLQDGTYVGEFKGTKSHMRDTQVAVVVSKGIVSDVKIKKGAIDKNGKAVPLKGDQTIDQLFDSVLQKKTFDVDVISGATLTSKTHLKAMENALMQSQGK</sequence>
<dbReference type="STRING" id="158190.SpiGrapes_0998"/>
<accession>G8QRP0</accession>
<evidence type="ECO:0000259" key="1">
    <source>
        <dbReference type="SMART" id="SM00900"/>
    </source>
</evidence>
<dbReference type="GO" id="GO:0016020">
    <property type="term" value="C:membrane"/>
    <property type="evidence" value="ECO:0007669"/>
    <property type="project" value="InterPro"/>
</dbReference>
<dbReference type="KEGG" id="sgp:SpiGrapes_0998"/>